<dbReference type="Pfam" id="PF00486">
    <property type="entry name" value="Trans_reg_C"/>
    <property type="match status" value="1"/>
</dbReference>
<dbReference type="InterPro" id="IPR001867">
    <property type="entry name" value="OmpR/PhoB-type_DNA-bd"/>
</dbReference>
<dbReference type="SMART" id="SM01043">
    <property type="entry name" value="BTAD"/>
    <property type="match status" value="1"/>
</dbReference>
<dbReference type="SUPFAM" id="SSF52540">
    <property type="entry name" value="P-loop containing nucleoside triphosphate hydrolases"/>
    <property type="match status" value="1"/>
</dbReference>
<dbReference type="AlphaFoldDB" id="A0A2P8E539"/>
<dbReference type="CDD" id="cd15831">
    <property type="entry name" value="BTAD"/>
    <property type="match status" value="1"/>
</dbReference>
<gene>
    <name evidence="7" type="ORF">CLV30_10544</name>
</gene>
<dbReference type="InterPro" id="IPR005158">
    <property type="entry name" value="BTAD"/>
</dbReference>
<dbReference type="SUPFAM" id="SSF48452">
    <property type="entry name" value="TPR-like"/>
    <property type="match status" value="3"/>
</dbReference>
<dbReference type="SMART" id="SM00862">
    <property type="entry name" value="Trans_reg_C"/>
    <property type="match status" value="1"/>
</dbReference>
<dbReference type="Pfam" id="PF03704">
    <property type="entry name" value="BTAD"/>
    <property type="match status" value="1"/>
</dbReference>
<dbReference type="RefSeq" id="WP_165358617.1">
    <property type="nucleotide sequence ID" value="NZ_PYGE01000005.1"/>
</dbReference>
<evidence type="ECO:0000256" key="5">
    <source>
        <dbReference type="PROSITE-ProRule" id="PRU01091"/>
    </source>
</evidence>
<dbReference type="InterPro" id="IPR016032">
    <property type="entry name" value="Sig_transdc_resp-reg_C-effctor"/>
</dbReference>
<dbReference type="Pfam" id="PF13424">
    <property type="entry name" value="TPR_12"/>
    <property type="match status" value="1"/>
</dbReference>
<dbReference type="PANTHER" id="PTHR35807:SF1">
    <property type="entry name" value="TRANSCRIPTIONAL REGULATOR REDD"/>
    <property type="match status" value="1"/>
</dbReference>
<dbReference type="InterPro" id="IPR027417">
    <property type="entry name" value="P-loop_NTPase"/>
</dbReference>
<keyword evidence="3 5" id="KW-0238">DNA-binding</keyword>
<dbReference type="Pfam" id="PF00931">
    <property type="entry name" value="NB-ARC"/>
    <property type="match status" value="1"/>
</dbReference>
<dbReference type="GO" id="GO:0003677">
    <property type="term" value="F:DNA binding"/>
    <property type="evidence" value="ECO:0007669"/>
    <property type="project" value="UniProtKB-UniRule"/>
</dbReference>
<dbReference type="InterPro" id="IPR051677">
    <property type="entry name" value="AfsR-DnrI-RedD_regulator"/>
</dbReference>
<dbReference type="PANTHER" id="PTHR35807">
    <property type="entry name" value="TRANSCRIPTIONAL REGULATOR REDD-RELATED"/>
    <property type="match status" value="1"/>
</dbReference>
<evidence type="ECO:0000313" key="8">
    <source>
        <dbReference type="Proteomes" id="UP000243528"/>
    </source>
</evidence>
<keyword evidence="4" id="KW-0804">Transcription</keyword>
<evidence type="ECO:0000256" key="4">
    <source>
        <dbReference type="ARBA" id="ARBA00023163"/>
    </source>
</evidence>
<comment type="similarity">
    <text evidence="1">Belongs to the AfsR/DnrI/RedD regulatory family.</text>
</comment>
<evidence type="ECO:0000259" key="6">
    <source>
        <dbReference type="PROSITE" id="PS51755"/>
    </source>
</evidence>
<comment type="caution">
    <text evidence="7">The sequence shown here is derived from an EMBL/GenBank/DDBJ whole genome shotgun (WGS) entry which is preliminary data.</text>
</comment>
<proteinExistence type="inferred from homology"/>
<sequence length="972" mass="106244">MEFAVLGPLVVRHAGDDIRVSGRLQRTLLGVLLFHADAVVSRDALTDALWGARPGDRAEANLYLGVHRLRRKLPDPGRLTAEPGGYRLRVRPGELDVERFEVLLDEGHALLATDPARAVERIRAAADLWRGEPYTGLDVPALAVEAQRLTERRLGGLTDLYDAELTRGRHSAVVGELVEEVRRHPLHERLHALLMTALYRSGRQGDALAAYRRARHVLVEELGQEPGPELRDVERRILAGEPVEPTGEQPSLPVPRQLPGAVSGFTGRGGPLVTLDRLLRDPLDGRTQLTVATISGTGGVGKTALALEWAHRVRERFPDGQLYVDLHGFGPEPPRPSGDALAGFLRALGVGGASIPAETGERAAQFRTLVSGKQMLIVLDNAADAEHVRPLLPGGATCRVLVTSRDSLVGLVARDGAHRILLDRLSRVDALALLEQLVGPRVRAEPDAASELIDRCDCLPLAVRIAGELMNAHPDRPIAELAAEFADQRSALDVLDAGGDEATAVRTVFSWSYRRLPPDVARAFRLLGLHPGYDLGLRACSALFGADPTATRSRLRALLRAHLLDEVAGRYRMHDLLRAYALDRCRCVDDAAERGAALDRLCDHYAVSAARAVRDDPDWLAGERTNLAMVARHAADTGRSSVPIDMAKSLRSHLKNEGHHDQALVIYGAALDAAQQQDDAVAEADAHRFLGATYRRIGWLSDAYEHMHRAYRCYRRGGTDIQQMLQLDNVGVTCTWLGRYTEALDYLNRSLELARGLGDRGRFWESAALTYLGQARLYLGEPERALVAAAEALNNAVGRDRRLIGDAETMAGFACERLGRHDEARQHLERAWAIGLEEGTNLLLAYLSPLARVYWHLGRPEDAYGHAHRCLAITERTNERTMEPDVRITLGELYRLDGSHGPASTEFRAALASAEAVGLPYQQARAELGIGDALDGLGDRAEARRHWQAAGEIWTGVGSADAEWAASRLAAG</sequence>
<dbReference type="PROSITE" id="PS51755">
    <property type="entry name" value="OMPR_PHOB"/>
    <property type="match status" value="1"/>
</dbReference>
<keyword evidence="8" id="KW-1185">Reference proteome</keyword>
<keyword evidence="2" id="KW-0805">Transcription regulation</keyword>
<name>A0A2P8E539_9ACTN</name>
<dbReference type="Gene3D" id="1.10.10.10">
    <property type="entry name" value="Winged helix-like DNA-binding domain superfamily/Winged helix DNA-binding domain"/>
    <property type="match status" value="1"/>
</dbReference>
<dbReference type="GO" id="GO:0043531">
    <property type="term" value="F:ADP binding"/>
    <property type="evidence" value="ECO:0007669"/>
    <property type="project" value="InterPro"/>
</dbReference>
<dbReference type="GO" id="GO:0006355">
    <property type="term" value="P:regulation of DNA-templated transcription"/>
    <property type="evidence" value="ECO:0007669"/>
    <property type="project" value="InterPro"/>
</dbReference>
<organism evidence="7 8">
    <name type="scientific">Haloactinopolyspora alba</name>
    <dbReference type="NCBI Taxonomy" id="648780"/>
    <lineage>
        <taxon>Bacteria</taxon>
        <taxon>Bacillati</taxon>
        <taxon>Actinomycetota</taxon>
        <taxon>Actinomycetes</taxon>
        <taxon>Jiangellales</taxon>
        <taxon>Jiangellaceae</taxon>
        <taxon>Haloactinopolyspora</taxon>
    </lineage>
</organism>
<protein>
    <submittedName>
        <fullName evidence="7">DNA-binding SARP family transcriptional activator</fullName>
    </submittedName>
</protein>
<dbReference type="Proteomes" id="UP000243528">
    <property type="component" value="Unassembled WGS sequence"/>
</dbReference>
<evidence type="ECO:0000313" key="7">
    <source>
        <dbReference type="EMBL" id="PSL04581.1"/>
    </source>
</evidence>
<dbReference type="Gene3D" id="1.25.40.10">
    <property type="entry name" value="Tetratricopeptide repeat domain"/>
    <property type="match status" value="3"/>
</dbReference>
<dbReference type="Gene3D" id="3.40.50.300">
    <property type="entry name" value="P-loop containing nucleotide triphosphate hydrolases"/>
    <property type="match status" value="1"/>
</dbReference>
<accession>A0A2P8E539</accession>
<dbReference type="GO" id="GO:0000160">
    <property type="term" value="P:phosphorelay signal transduction system"/>
    <property type="evidence" value="ECO:0007669"/>
    <property type="project" value="InterPro"/>
</dbReference>
<dbReference type="SUPFAM" id="SSF46894">
    <property type="entry name" value="C-terminal effector domain of the bipartite response regulators"/>
    <property type="match status" value="1"/>
</dbReference>
<dbReference type="InterPro" id="IPR036388">
    <property type="entry name" value="WH-like_DNA-bd_sf"/>
</dbReference>
<feature type="DNA-binding region" description="OmpR/PhoB-type" evidence="5">
    <location>
        <begin position="1"/>
        <end position="90"/>
    </location>
</feature>
<dbReference type="SMART" id="SM00028">
    <property type="entry name" value="TPR"/>
    <property type="match status" value="6"/>
</dbReference>
<dbReference type="PRINTS" id="PR00364">
    <property type="entry name" value="DISEASERSIST"/>
</dbReference>
<dbReference type="InterPro" id="IPR019734">
    <property type="entry name" value="TPR_rpt"/>
</dbReference>
<evidence type="ECO:0000256" key="1">
    <source>
        <dbReference type="ARBA" id="ARBA00005820"/>
    </source>
</evidence>
<evidence type="ECO:0000256" key="3">
    <source>
        <dbReference type="ARBA" id="ARBA00023125"/>
    </source>
</evidence>
<reference evidence="7 8" key="1">
    <citation type="submission" date="2018-03" db="EMBL/GenBank/DDBJ databases">
        <title>Genomic Encyclopedia of Archaeal and Bacterial Type Strains, Phase II (KMG-II): from individual species to whole genera.</title>
        <authorList>
            <person name="Goeker M."/>
        </authorList>
    </citation>
    <scope>NUCLEOTIDE SEQUENCE [LARGE SCALE GENOMIC DNA]</scope>
    <source>
        <strain evidence="7 8">DSM 45211</strain>
    </source>
</reference>
<dbReference type="InterPro" id="IPR011990">
    <property type="entry name" value="TPR-like_helical_dom_sf"/>
</dbReference>
<dbReference type="EMBL" id="PYGE01000005">
    <property type="protein sequence ID" value="PSL04581.1"/>
    <property type="molecule type" value="Genomic_DNA"/>
</dbReference>
<evidence type="ECO:0000256" key="2">
    <source>
        <dbReference type="ARBA" id="ARBA00023015"/>
    </source>
</evidence>
<dbReference type="InterPro" id="IPR002182">
    <property type="entry name" value="NB-ARC"/>
</dbReference>
<feature type="domain" description="OmpR/PhoB-type" evidence="6">
    <location>
        <begin position="1"/>
        <end position="90"/>
    </location>
</feature>